<evidence type="ECO:0000256" key="4">
    <source>
        <dbReference type="ARBA" id="ARBA00022695"/>
    </source>
</evidence>
<evidence type="ECO:0000256" key="1">
    <source>
        <dbReference type="ARBA" id="ARBA00012417"/>
    </source>
</evidence>
<evidence type="ECO:0000256" key="2">
    <source>
        <dbReference type="ARBA" id="ARBA00014363"/>
    </source>
</evidence>
<proteinExistence type="predicted"/>
<dbReference type="InterPro" id="IPR004622">
    <property type="entry name" value="DNA_pol_HolB"/>
</dbReference>
<dbReference type="GO" id="GO:0003677">
    <property type="term" value="F:DNA binding"/>
    <property type="evidence" value="ECO:0007669"/>
    <property type="project" value="InterPro"/>
</dbReference>
<name>A0A081NWD3_9BACL</name>
<sequence>MSFQSITGQERVKRMLQNSLRTDKVSHAYIFTGAPGTGRRAMARAFAQAIYCKVLPDDACGECLDCRKVEHGNHPDLHWIVPDGASIKIDQIRELQKQFAYRASASNIKMYILEDADKLTVQAANSLLKFLEEPTSQVVAVLITDNGQALLPTIRSRSQWIPFLPMGRSSMKELLLQEGHSPVLVQAAVNLAAGPEAARELIQGNGFAELRNLVIQLARESLSRLPSAMLTAQQKLAKGEFSEQLPRFMDMLILWLKDMVQLKLGSREELIYTDQLDWMSQQALSYSMEHWIACLEQAVETQKRLRSHANPQLALEHILMRLKGV</sequence>
<dbReference type="PANTHER" id="PTHR11669:SF8">
    <property type="entry name" value="DNA POLYMERASE III SUBUNIT DELTA"/>
    <property type="match status" value="1"/>
</dbReference>
<dbReference type="Pfam" id="PF13177">
    <property type="entry name" value="DNA_pol3_delta2"/>
    <property type="match status" value="1"/>
</dbReference>
<evidence type="ECO:0000256" key="6">
    <source>
        <dbReference type="ARBA" id="ARBA00022932"/>
    </source>
</evidence>
<gene>
    <name evidence="9" type="ORF">ET33_21800</name>
</gene>
<keyword evidence="3" id="KW-0808">Transferase</keyword>
<keyword evidence="10" id="KW-1185">Reference proteome</keyword>
<dbReference type="PANTHER" id="PTHR11669">
    <property type="entry name" value="REPLICATION FACTOR C / DNA POLYMERASE III GAMMA-TAU SUBUNIT"/>
    <property type="match status" value="1"/>
</dbReference>
<dbReference type="Proteomes" id="UP000028123">
    <property type="component" value="Unassembled WGS sequence"/>
</dbReference>
<accession>A0A081NWD3</accession>
<dbReference type="EMBL" id="JNVM01000032">
    <property type="protein sequence ID" value="KEQ22756.1"/>
    <property type="molecule type" value="Genomic_DNA"/>
</dbReference>
<dbReference type="Gene3D" id="1.20.272.10">
    <property type="match status" value="1"/>
</dbReference>
<dbReference type="Pfam" id="PF09115">
    <property type="entry name" value="DNApol3-delta_C"/>
    <property type="match status" value="1"/>
</dbReference>
<dbReference type="GO" id="GO:0008408">
    <property type="term" value="F:3'-5' exonuclease activity"/>
    <property type="evidence" value="ECO:0007669"/>
    <property type="project" value="InterPro"/>
</dbReference>
<protein>
    <recommendedName>
        <fullName evidence="2">DNA polymerase III subunit delta'</fullName>
        <ecNumber evidence="1">2.7.7.7</ecNumber>
    </recommendedName>
</protein>
<dbReference type="SUPFAM" id="SSF52540">
    <property type="entry name" value="P-loop containing nucleoside triphosphate hydrolases"/>
    <property type="match status" value="1"/>
</dbReference>
<evidence type="ECO:0000256" key="3">
    <source>
        <dbReference type="ARBA" id="ARBA00022679"/>
    </source>
</evidence>
<dbReference type="RefSeq" id="WP_036690495.1">
    <property type="nucleotide sequence ID" value="NZ_JNVM01000032.1"/>
</dbReference>
<dbReference type="InterPro" id="IPR015199">
    <property type="entry name" value="DNA_pol_III_delta_C"/>
</dbReference>
<dbReference type="EC" id="2.7.7.7" evidence="1"/>
<evidence type="ECO:0000313" key="9">
    <source>
        <dbReference type="EMBL" id="KEQ22756.1"/>
    </source>
</evidence>
<dbReference type="Gene3D" id="3.40.50.300">
    <property type="entry name" value="P-loop containing nucleotide triphosphate hydrolases"/>
    <property type="match status" value="1"/>
</dbReference>
<reference evidence="9 10" key="1">
    <citation type="submission" date="2014-06" db="EMBL/GenBank/DDBJ databases">
        <title>Draft genome sequence of Paenibacillus sp. MSt1.</title>
        <authorList>
            <person name="Aw Y.K."/>
            <person name="Ong K.S."/>
            <person name="Gan H.M."/>
            <person name="Lee S.M."/>
        </authorList>
    </citation>
    <scope>NUCLEOTIDE SEQUENCE [LARGE SCALE GENOMIC DNA]</scope>
    <source>
        <strain evidence="9 10">MSt1</strain>
    </source>
</reference>
<dbReference type="FunFam" id="3.40.50.300:FF:001255">
    <property type="entry name" value="DNA polymerase III subunit delta"/>
    <property type="match status" value="1"/>
</dbReference>
<evidence type="ECO:0000256" key="5">
    <source>
        <dbReference type="ARBA" id="ARBA00022705"/>
    </source>
</evidence>
<keyword evidence="4" id="KW-0548">Nucleotidyltransferase</keyword>
<dbReference type="eggNOG" id="COG0470">
    <property type="taxonomic scope" value="Bacteria"/>
</dbReference>
<dbReference type="GO" id="GO:0003887">
    <property type="term" value="F:DNA-directed DNA polymerase activity"/>
    <property type="evidence" value="ECO:0007669"/>
    <property type="project" value="UniProtKB-KW"/>
</dbReference>
<evidence type="ECO:0000313" key="10">
    <source>
        <dbReference type="Proteomes" id="UP000028123"/>
    </source>
</evidence>
<evidence type="ECO:0000259" key="8">
    <source>
        <dbReference type="Pfam" id="PF09115"/>
    </source>
</evidence>
<keyword evidence="6" id="KW-0239">DNA-directed DNA polymerase</keyword>
<dbReference type="InterPro" id="IPR050238">
    <property type="entry name" value="DNA_Rep/Repair_Clamp_Loader"/>
</dbReference>
<feature type="domain" description="DNA polymerase III delta subunit C-terminal" evidence="8">
    <location>
        <begin position="242"/>
        <end position="322"/>
    </location>
</feature>
<comment type="catalytic activity">
    <reaction evidence="7">
        <text>DNA(n) + a 2'-deoxyribonucleoside 5'-triphosphate = DNA(n+1) + diphosphate</text>
        <dbReference type="Rhea" id="RHEA:22508"/>
        <dbReference type="Rhea" id="RHEA-COMP:17339"/>
        <dbReference type="Rhea" id="RHEA-COMP:17340"/>
        <dbReference type="ChEBI" id="CHEBI:33019"/>
        <dbReference type="ChEBI" id="CHEBI:61560"/>
        <dbReference type="ChEBI" id="CHEBI:173112"/>
        <dbReference type="EC" id="2.7.7.7"/>
    </reaction>
</comment>
<comment type="caution">
    <text evidence="9">The sequence shown here is derived from an EMBL/GenBank/DDBJ whole genome shotgun (WGS) entry which is preliminary data.</text>
</comment>
<keyword evidence="5" id="KW-0235">DNA replication</keyword>
<dbReference type="GO" id="GO:0009360">
    <property type="term" value="C:DNA polymerase III complex"/>
    <property type="evidence" value="ECO:0007669"/>
    <property type="project" value="InterPro"/>
</dbReference>
<dbReference type="NCBIfam" id="TIGR00678">
    <property type="entry name" value="holB"/>
    <property type="match status" value="1"/>
</dbReference>
<dbReference type="InterPro" id="IPR027417">
    <property type="entry name" value="P-loop_NTPase"/>
</dbReference>
<dbReference type="OrthoDB" id="9810148at2"/>
<dbReference type="AlphaFoldDB" id="A0A081NWD3"/>
<evidence type="ECO:0000256" key="7">
    <source>
        <dbReference type="ARBA" id="ARBA00049244"/>
    </source>
</evidence>
<dbReference type="GO" id="GO:0006261">
    <property type="term" value="P:DNA-templated DNA replication"/>
    <property type="evidence" value="ECO:0007669"/>
    <property type="project" value="TreeGrafter"/>
</dbReference>
<organism evidence="9 10">
    <name type="scientific">Paenibacillus tyrfis</name>
    <dbReference type="NCBI Taxonomy" id="1501230"/>
    <lineage>
        <taxon>Bacteria</taxon>
        <taxon>Bacillati</taxon>
        <taxon>Bacillota</taxon>
        <taxon>Bacilli</taxon>
        <taxon>Bacillales</taxon>
        <taxon>Paenibacillaceae</taxon>
        <taxon>Paenibacillus</taxon>
    </lineage>
</organism>